<dbReference type="SUPFAM" id="SSF51445">
    <property type="entry name" value="(Trans)glycosidases"/>
    <property type="match status" value="1"/>
</dbReference>
<sequence length="292" mass="32443">MTMPVLKGLDRRQIIKLLSLALAANGRTARSLAAEGSLRWGIDYGATTNPEIACKFDLLVLDPDHSRPIEPLRAPHGVLLGYMSLGEVHHGRPYFEDLKSSGVLGQANPNWPGAYFADLRSSKWRDTVLSRIVPEILSKGYNGIFIDTADNAEAMERAAPQANAGMIAAAAAMVRDIRKRYPAMKIMLNRGYAILPDVATSIDYILAESMASRWNFVRKQYELLSQDDWEWQASRLRAARSLNPGLAAMTLDYWEPSEDRQVLALYARERAAGFHPYVATLALDRLMPEPGG</sequence>
<dbReference type="EMBL" id="JAROCY010000030">
    <property type="protein sequence ID" value="MDF8335536.1"/>
    <property type="molecule type" value="Genomic_DNA"/>
</dbReference>
<gene>
    <name evidence="2" type="ORF">POM99_20205</name>
</gene>
<dbReference type="InterPro" id="IPR017853">
    <property type="entry name" value="GH"/>
</dbReference>
<keyword evidence="3" id="KW-1185">Reference proteome</keyword>
<evidence type="ECO:0000313" key="3">
    <source>
        <dbReference type="Proteomes" id="UP001222770"/>
    </source>
</evidence>
<reference evidence="2 3" key="1">
    <citation type="submission" date="2023-03" db="EMBL/GenBank/DDBJ databases">
        <title>Novosphingobium cyanobacteriorum sp. nov., isolated from a eutrophic reservoir during the Microcystis bloom period.</title>
        <authorList>
            <person name="Kang M."/>
            <person name="Le V."/>
            <person name="Ko S.-R."/>
            <person name="Lee S.-A."/>
            <person name="Ahn C.-Y."/>
        </authorList>
    </citation>
    <scope>NUCLEOTIDE SEQUENCE [LARGE SCALE GENOMIC DNA]</scope>
    <source>
        <strain evidence="2 3">HBC54</strain>
    </source>
</reference>
<name>A0ABT6CP12_9SPHN</name>
<evidence type="ECO:0000313" key="2">
    <source>
        <dbReference type="EMBL" id="MDF8335536.1"/>
    </source>
</evidence>
<dbReference type="Gene3D" id="3.20.20.70">
    <property type="entry name" value="Aldolase class I"/>
    <property type="match status" value="1"/>
</dbReference>
<dbReference type="InterPro" id="IPR013785">
    <property type="entry name" value="Aldolase_TIM"/>
</dbReference>
<organism evidence="2 3">
    <name type="scientific">Novosphingobium cyanobacteriorum</name>
    <dbReference type="NCBI Taxonomy" id="3024215"/>
    <lineage>
        <taxon>Bacteria</taxon>
        <taxon>Pseudomonadati</taxon>
        <taxon>Pseudomonadota</taxon>
        <taxon>Alphaproteobacteria</taxon>
        <taxon>Sphingomonadales</taxon>
        <taxon>Sphingomonadaceae</taxon>
        <taxon>Novosphingobium</taxon>
    </lineage>
</organism>
<dbReference type="PANTHER" id="PTHR35882:SF2">
    <property type="entry name" value="PELA"/>
    <property type="match status" value="1"/>
</dbReference>
<dbReference type="Pfam" id="PF03537">
    <property type="entry name" value="Glyco_hydro_114"/>
    <property type="match status" value="1"/>
</dbReference>
<proteinExistence type="predicted"/>
<evidence type="ECO:0000259" key="1">
    <source>
        <dbReference type="Pfam" id="PF03537"/>
    </source>
</evidence>
<comment type="caution">
    <text evidence="2">The sequence shown here is derived from an EMBL/GenBank/DDBJ whole genome shotgun (WGS) entry which is preliminary data.</text>
</comment>
<dbReference type="InterPro" id="IPR004352">
    <property type="entry name" value="GH114_TIM-barrel"/>
</dbReference>
<protein>
    <submittedName>
        <fullName evidence="2">Endo alpha-1,4 polygalactosaminidase</fullName>
    </submittedName>
</protein>
<dbReference type="PANTHER" id="PTHR35882">
    <property type="entry name" value="PELA"/>
    <property type="match status" value="1"/>
</dbReference>
<dbReference type="Proteomes" id="UP001222770">
    <property type="component" value="Unassembled WGS sequence"/>
</dbReference>
<feature type="domain" description="Glycoside-hydrolase family GH114 TIM-barrel" evidence="1">
    <location>
        <begin position="44"/>
        <end position="284"/>
    </location>
</feature>
<accession>A0ABT6CP12</accession>